<proteinExistence type="predicted"/>
<dbReference type="Proteomes" id="UP001209878">
    <property type="component" value="Unassembled WGS sequence"/>
</dbReference>
<evidence type="ECO:0000313" key="2">
    <source>
        <dbReference type="Proteomes" id="UP001209878"/>
    </source>
</evidence>
<gene>
    <name evidence="1" type="ORF">NP493_402g04021</name>
</gene>
<keyword evidence="2" id="KW-1185">Reference proteome</keyword>
<name>A0AAD9L124_RIDPI</name>
<comment type="caution">
    <text evidence="1">The sequence shown here is derived from an EMBL/GenBank/DDBJ whole genome shotgun (WGS) entry which is preliminary data.</text>
</comment>
<dbReference type="EMBL" id="JAODUO010000403">
    <property type="protein sequence ID" value="KAK2181302.1"/>
    <property type="molecule type" value="Genomic_DNA"/>
</dbReference>
<evidence type="ECO:0000313" key="1">
    <source>
        <dbReference type="EMBL" id="KAK2181302.1"/>
    </source>
</evidence>
<protein>
    <submittedName>
        <fullName evidence="1">Uncharacterized protein</fullName>
    </submittedName>
</protein>
<dbReference type="AlphaFoldDB" id="A0AAD9L124"/>
<accession>A0AAD9L124</accession>
<sequence>MTKLKKIDCGGYLCTNSICVLIAAWLDASQRRDGVQLNRSAKGVKCKVLREILMIGLVYNIRTFNLYLFKVQPSAV</sequence>
<organism evidence="1 2">
    <name type="scientific">Ridgeia piscesae</name>
    <name type="common">Tubeworm</name>
    <dbReference type="NCBI Taxonomy" id="27915"/>
    <lineage>
        <taxon>Eukaryota</taxon>
        <taxon>Metazoa</taxon>
        <taxon>Spiralia</taxon>
        <taxon>Lophotrochozoa</taxon>
        <taxon>Annelida</taxon>
        <taxon>Polychaeta</taxon>
        <taxon>Sedentaria</taxon>
        <taxon>Canalipalpata</taxon>
        <taxon>Sabellida</taxon>
        <taxon>Siboglinidae</taxon>
        <taxon>Ridgeia</taxon>
    </lineage>
</organism>
<reference evidence="1" key="1">
    <citation type="journal article" date="2023" name="Mol. Biol. Evol.">
        <title>Third-Generation Sequencing Reveals the Adaptive Role of the Epigenome in Three Deep-Sea Polychaetes.</title>
        <authorList>
            <person name="Perez M."/>
            <person name="Aroh O."/>
            <person name="Sun Y."/>
            <person name="Lan Y."/>
            <person name="Juniper S.K."/>
            <person name="Young C.R."/>
            <person name="Angers B."/>
            <person name="Qian P.Y."/>
        </authorList>
    </citation>
    <scope>NUCLEOTIDE SEQUENCE</scope>
    <source>
        <strain evidence="1">R07B-5</strain>
    </source>
</reference>